<reference evidence="1" key="1">
    <citation type="submission" date="2013-02" db="EMBL/GenBank/DDBJ databases">
        <title>Comparative genomics of Borrelia species.</title>
        <authorList>
            <person name="Schwan T.G."/>
            <person name="Raffel S.J."/>
            <person name="Porcella S.F."/>
        </authorList>
    </citation>
    <scope>NUCLEOTIDE SEQUENCE</scope>
    <source>
        <strain evidence="1">DOU</strain>
        <plasmid evidence="1">unnamed</plasmid>
    </source>
</reference>
<geneLocation type="plasmid" evidence="1">
    <name>unnamed</name>
</geneLocation>
<accession>W5SM21</accession>
<name>W5SM21_9SPIR</name>
<dbReference type="AlphaFoldDB" id="W5SM21"/>
<organism evidence="1">
    <name type="scientific">Borrelia crocidurae DOU</name>
    <dbReference type="NCBI Taxonomy" id="1293575"/>
    <lineage>
        <taxon>Bacteria</taxon>
        <taxon>Pseudomonadati</taxon>
        <taxon>Spirochaetota</taxon>
        <taxon>Spirochaetia</taxon>
        <taxon>Spirochaetales</taxon>
        <taxon>Borreliaceae</taxon>
        <taxon>Borrelia</taxon>
    </lineage>
</organism>
<evidence type="ECO:0000313" key="1">
    <source>
        <dbReference type="EMBL" id="AHH07728.1"/>
    </source>
</evidence>
<gene>
    <name evidence="1" type="ORF">BCD_1662</name>
</gene>
<sequence length="49" mass="5646">MSSYGKVDSKLGTCYKYKKNYTTKKEKCGEKIRLASKNFDFNASKNVKD</sequence>
<dbReference type="HOGENOM" id="CLU_3132961_0_0_12"/>
<protein>
    <submittedName>
        <fullName evidence="1">Uncharacterized protein</fullName>
    </submittedName>
</protein>
<proteinExistence type="predicted"/>
<dbReference type="EMBL" id="CP004334">
    <property type="protein sequence ID" value="AHH07728.1"/>
    <property type="molecule type" value="Genomic_DNA"/>
</dbReference>
<keyword evidence="1" id="KW-0614">Plasmid</keyword>